<evidence type="ECO:0000313" key="2">
    <source>
        <dbReference type="Proteomes" id="UP000189462"/>
    </source>
</evidence>
<dbReference type="Proteomes" id="UP000189462">
    <property type="component" value="Unassembled WGS sequence"/>
</dbReference>
<evidence type="ECO:0000313" key="1">
    <source>
        <dbReference type="EMBL" id="OOG21461.1"/>
    </source>
</evidence>
<dbReference type="STRING" id="108003.B1C78_16220"/>
<accession>A0A1V3N8Z2</accession>
<gene>
    <name evidence="1" type="ORF">B1C78_16220</name>
</gene>
<dbReference type="Gene3D" id="1.10.260.40">
    <property type="entry name" value="lambda repressor-like DNA-binding domains"/>
    <property type="match status" value="1"/>
</dbReference>
<organism evidence="1 2">
    <name type="scientific">Thioalkalivibrio denitrificans</name>
    <dbReference type="NCBI Taxonomy" id="108003"/>
    <lineage>
        <taxon>Bacteria</taxon>
        <taxon>Pseudomonadati</taxon>
        <taxon>Pseudomonadota</taxon>
        <taxon>Gammaproteobacteria</taxon>
        <taxon>Chromatiales</taxon>
        <taxon>Ectothiorhodospiraceae</taxon>
        <taxon>Thioalkalivibrio</taxon>
    </lineage>
</organism>
<comment type="caution">
    <text evidence="1">The sequence shown here is derived from an EMBL/GenBank/DDBJ whole genome shotgun (WGS) entry which is preliminary data.</text>
</comment>
<sequence length="119" mass="13182">MATTRTASTLPIPVRRALRKLGEDVRNARRRRRIPVALMAERASISRTTLNKVEKGDPGVSMGTYATVLFVLGLVDRLAGLVDAGADLVGLELEEDRLPKRIRRLRGDLGVSSVHKRKR</sequence>
<dbReference type="AlphaFoldDB" id="A0A1V3N8Z2"/>
<reference evidence="1 2" key="1">
    <citation type="submission" date="2017-02" db="EMBL/GenBank/DDBJ databases">
        <title>Genomic diversity within the haloalkaliphilic genus Thioalkalivibrio.</title>
        <authorList>
            <person name="Ahn A.-C."/>
            <person name="Meier-Kolthoff J."/>
            <person name="Overmars L."/>
            <person name="Richter M."/>
            <person name="Woyke T."/>
            <person name="Sorokin D.Y."/>
            <person name="Muyzer G."/>
        </authorList>
    </citation>
    <scope>NUCLEOTIDE SEQUENCE [LARGE SCALE GENOMIC DNA]</scope>
    <source>
        <strain evidence="1 2">ALJD</strain>
    </source>
</reference>
<proteinExistence type="predicted"/>
<name>A0A1V3N8Z2_9GAMM</name>
<dbReference type="InterPro" id="IPR010982">
    <property type="entry name" value="Lambda_DNA-bd_dom_sf"/>
</dbReference>
<dbReference type="RefSeq" id="WP_077280196.1">
    <property type="nucleotide sequence ID" value="NZ_MVBK01000127.1"/>
</dbReference>
<dbReference type="OrthoDB" id="5422231at2"/>
<dbReference type="EMBL" id="MVBK01000127">
    <property type="protein sequence ID" value="OOG21461.1"/>
    <property type="molecule type" value="Genomic_DNA"/>
</dbReference>
<protein>
    <submittedName>
        <fullName evidence="1">Uncharacterized protein</fullName>
    </submittedName>
</protein>
<dbReference type="GO" id="GO:0003677">
    <property type="term" value="F:DNA binding"/>
    <property type="evidence" value="ECO:0007669"/>
    <property type="project" value="InterPro"/>
</dbReference>
<dbReference type="SUPFAM" id="SSF47413">
    <property type="entry name" value="lambda repressor-like DNA-binding domains"/>
    <property type="match status" value="1"/>
</dbReference>
<keyword evidence="2" id="KW-1185">Reference proteome</keyword>